<dbReference type="Proteomes" id="UP001501570">
    <property type="component" value="Unassembled WGS sequence"/>
</dbReference>
<name>A0ABP9RNT2_9ACTN</name>
<gene>
    <name evidence="4" type="ORF">GCM10023322_13060</name>
</gene>
<evidence type="ECO:0000313" key="4">
    <source>
        <dbReference type="EMBL" id="GAA5180537.1"/>
    </source>
</evidence>
<evidence type="ECO:0000256" key="2">
    <source>
        <dbReference type="PROSITE-ProRule" id="PRU00703"/>
    </source>
</evidence>
<keyword evidence="1 2" id="KW-0129">CBS domain</keyword>
<dbReference type="InterPro" id="IPR046342">
    <property type="entry name" value="CBS_dom_sf"/>
</dbReference>
<evidence type="ECO:0000313" key="5">
    <source>
        <dbReference type="Proteomes" id="UP001501570"/>
    </source>
</evidence>
<dbReference type="PANTHER" id="PTHR43080">
    <property type="entry name" value="CBS DOMAIN-CONTAINING PROTEIN CBSX3, MITOCHONDRIAL"/>
    <property type="match status" value="1"/>
</dbReference>
<dbReference type="Pfam" id="PF00571">
    <property type="entry name" value="CBS"/>
    <property type="match status" value="2"/>
</dbReference>
<dbReference type="InterPro" id="IPR051257">
    <property type="entry name" value="Diverse_CBS-Domain"/>
</dbReference>
<accession>A0ABP9RNT2</accession>
<dbReference type="SUPFAM" id="SSF54631">
    <property type="entry name" value="CBS-domain pair"/>
    <property type="match status" value="1"/>
</dbReference>
<keyword evidence="5" id="KW-1185">Reference proteome</keyword>
<protein>
    <submittedName>
        <fullName evidence="4">CBS domain-containing protein</fullName>
    </submittedName>
</protein>
<sequence>MVQLVRELMVEPAVTVQADTTVSATAKMMRDSDIGDVIVVDAKKPIGMVTDRDIVIRAVAESSQPGNMTIGEICTNDLVSVRPEDDVHQASALMRRASVRRLPVVDRGELVGVLSLGEMAINRDEASALAEISAADPNS</sequence>
<dbReference type="InterPro" id="IPR000644">
    <property type="entry name" value="CBS_dom"/>
</dbReference>
<dbReference type="RefSeq" id="WP_345627029.1">
    <property type="nucleotide sequence ID" value="NZ_BAABJQ010000003.1"/>
</dbReference>
<dbReference type="PROSITE" id="PS51371">
    <property type="entry name" value="CBS"/>
    <property type="match status" value="2"/>
</dbReference>
<feature type="domain" description="CBS" evidence="3">
    <location>
        <begin position="9"/>
        <end position="66"/>
    </location>
</feature>
<proteinExistence type="predicted"/>
<feature type="domain" description="CBS" evidence="3">
    <location>
        <begin position="74"/>
        <end position="129"/>
    </location>
</feature>
<dbReference type="EMBL" id="BAABJQ010000003">
    <property type="protein sequence ID" value="GAA5180537.1"/>
    <property type="molecule type" value="Genomic_DNA"/>
</dbReference>
<comment type="caution">
    <text evidence="4">The sequence shown here is derived from an EMBL/GenBank/DDBJ whole genome shotgun (WGS) entry which is preliminary data.</text>
</comment>
<dbReference type="Gene3D" id="3.10.580.10">
    <property type="entry name" value="CBS-domain"/>
    <property type="match status" value="1"/>
</dbReference>
<dbReference type="SMART" id="SM00116">
    <property type="entry name" value="CBS"/>
    <property type="match status" value="2"/>
</dbReference>
<dbReference type="PANTHER" id="PTHR43080:SF2">
    <property type="entry name" value="CBS DOMAIN-CONTAINING PROTEIN"/>
    <property type="match status" value="1"/>
</dbReference>
<organism evidence="4 5">
    <name type="scientific">Rugosimonospora acidiphila</name>
    <dbReference type="NCBI Taxonomy" id="556531"/>
    <lineage>
        <taxon>Bacteria</taxon>
        <taxon>Bacillati</taxon>
        <taxon>Actinomycetota</taxon>
        <taxon>Actinomycetes</taxon>
        <taxon>Micromonosporales</taxon>
        <taxon>Micromonosporaceae</taxon>
        <taxon>Rugosimonospora</taxon>
    </lineage>
</organism>
<evidence type="ECO:0000256" key="1">
    <source>
        <dbReference type="ARBA" id="ARBA00023122"/>
    </source>
</evidence>
<reference evidence="5" key="1">
    <citation type="journal article" date="2019" name="Int. J. Syst. Evol. Microbiol.">
        <title>The Global Catalogue of Microorganisms (GCM) 10K type strain sequencing project: providing services to taxonomists for standard genome sequencing and annotation.</title>
        <authorList>
            <consortium name="The Broad Institute Genomics Platform"/>
            <consortium name="The Broad Institute Genome Sequencing Center for Infectious Disease"/>
            <person name="Wu L."/>
            <person name="Ma J."/>
        </authorList>
    </citation>
    <scope>NUCLEOTIDE SEQUENCE [LARGE SCALE GENOMIC DNA]</scope>
    <source>
        <strain evidence="5">JCM 18304</strain>
    </source>
</reference>
<evidence type="ECO:0000259" key="3">
    <source>
        <dbReference type="PROSITE" id="PS51371"/>
    </source>
</evidence>